<accession>A0A2P6ATC3</accession>
<dbReference type="Proteomes" id="UP000243900">
    <property type="component" value="Unassembled WGS sequence"/>
</dbReference>
<dbReference type="SUPFAM" id="SSF53850">
    <property type="entry name" value="Periplasmic binding protein-like II"/>
    <property type="match status" value="1"/>
</dbReference>
<name>A0A2P6ATC3_9GAMM</name>
<dbReference type="InterPro" id="IPR036388">
    <property type="entry name" value="WH-like_DNA-bd_sf"/>
</dbReference>
<dbReference type="Gene3D" id="1.10.10.10">
    <property type="entry name" value="Winged helix-like DNA-binding domain superfamily/Winged helix DNA-binding domain"/>
    <property type="match status" value="1"/>
</dbReference>
<evidence type="ECO:0000259" key="5">
    <source>
        <dbReference type="PROSITE" id="PS50931"/>
    </source>
</evidence>
<dbReference type="AlphaFoldDB" id="A0A2P6ATC3"/>
<keyword evidence="4" id="KW-0804">Transcription</keyword>
<dbReference type="GO" id="GO:0043565">
    <property type="term" value="F:sequence-specific DNA binding"/>
    <property type="evidence" value="ECO:0007669"/>
    <property type="project" value="TreeGrafter"/>
</dbReference>
<dbReference type="Pfam" id="PF00126">
    <property type="entry name" value="HTH_1"/>
    <property type="match status" value="1"/>
</dbReference>
<protein>
    <submittedName>
        <fullName evidence="6">LysR family transcriptional regulator</fullName>
    </submittedName>
</protein>
<dbReference type="Gene3D" id="3.40.190.290">
    <property type="match status" value="1"/>
</dbReference>
<evidence type="ECO:0000313" key="7">
    <source>
        <dbReference type="Proteomes" id="UP000243900"/>
    </source>
</evidence>
<dbReference type="InterPro" id="IPR036390">
    <property type="entry name" value="WH_DNA-bd_sf"/>
</dbReference>
<dbReference type="PROSITE" id="PS50931">
    <property type="entry name" value="HTH_LYSR"/>
    <property type="match status" value="1"/>
</dbReference>
<dbReference type="PANTHER" id="PTHR30537">
    <property type="entry name" value="HTH-TYPE TRANSCRIPTIONAL REGULATOR"/>
    <property type="match status" value="1"/>
</dbReference>
<dbReference type="Pfam" id="PF03466">
    <property type="entry name" value="LysR_substrate"/>
    <property type="match status" value="1"/>
</dbReference>
<evidence type="ECO:0000256" key="4">
    <source>
        <dbReference type="ARBA" id="ARBA00023163"/>
    </source>
</evidence>
<dbReference type="GO" id="GO:0006351">
    <property type="term" value="P:DNA-templated transcription"/>
    <property type="evidence" value="ECO:0007669"/>
    <property type="project" value="TreeGrafter"/>
</dbReference>
<keyword evidence="2" id="KW-0805">Transcription regulation</keyword>
<evidence type="ECO:0000256" key="2">
    <source>
        <dbReference type="ARBA" id="ARBA00023015"/>
    </source>
</evidence>
<organism evidence="6 7">
    <name type="scientific">Amnimonas aquatica</name>
    <dbReference type="NCBI Taxonomy" id="2094561"/>
    <lineage>
        <taxon>Bacteria</taxon>
        <taxon>Pseudomonadati</taxon>
        <taxon>Pseudomonadota</taxon>
        <taxon>Gammaproteobacteria</taxon>
        <taxon>Moraxellales</taxon>
        <taxon>Moraxellaceae</taxon>
        <taxon>Amnimonas</taxon>
    </lineage>
</organism>
<dbReference type="InterPro" id="IPR058163">
    <property type="entry name" value="LysR-type_TF_proteobact-type"/>
</dbReference>
<dbReference type="InterPro" id="IPR005119">
    <property type="entry name" value="LysR_subst-bd"/>
</dbReference>
<sequence>MQKDTKKAPLANWDDLRVFLEVARGGTASAAARRLGVDYTTVARRVRALEEAMGALLFDRSRSNGFSLTQDGQQLVGYAEAMEGAMQAASEAVSGTGGALSGHVRIGCTEAFGIHFVIPEMVAFQERYPNITIDVLPVPHFVNLSRREADIAITLERPARGPYVCVKLCDYRLALYATPDYLAARPVRCREDLREHRFINYVQDLAFSPRLLYLDEVVPGASSPLRSTSVLAQYQAALQGRAMAILPCFMAAGDPRLTAVLPGELSVIRQFWMSYSEDLRRLRRVTSVAGHLIERARASEAFLLGDTTASTL</sequence>
<keyword evidence="7" id="KW-1185">Reference proteome</keyword>
<evidence type="ECO:0000256" key="1">
    <source>
        <dbReference type="ARBA" id="ARBA00009437"/>
    </source>
</evidence>
<dbReference type="OrthoDB" id="570111at2"/>
<dbReference type="SUPFAM" id="SSF46785">
    <property type="entry name" value="Winged helix' DNA-binding domain"/>
    <property type="match status" value="1"/>
</dbReference>
<comment type="caution">
    <text evidence="6">The sequence shown here is derived from an EMBL/GenBank/DDBJ whole genome shotgun (WGS) entry which is preliminary data.</text>
</comment>
<feature type="domain" description="HTH lysR-type" evidence="5">
    <location>
        <begin position="12"/>
        <end position="69"/>
    </location>
</feature>
<keyword evidence="3" id="KW-0238">DNA-binding</keyword>
<dbReference type="InterPro" id="IPR000847">
    <property type="entry name" value="LysR_HTH_N"/>
</dbReference>
<dbReference type="GO" id="GO:0003700">
    <property type="term" value="F:DNA-binding transcription factor activity"/>
    <property type="evidence" value="ECO:0007669"/>
    <property type="project" value="InterPro"/>
</dbReference>
<proteinExistence type="inferred from homology"/>
<evidence type="ECO:0000313" key="6">
    <source>
        <dbReference type="EMBL" id="PQA46772.1"/>
    </source>
</evidence>
<dbReference type="EMBL" id="PTQZ01000065">
    <property type="protein sequence ID" value="PQA46772.1"/>
    <property type="molecule type" value="Genomic_DNA"/>
</dbReference>
<evidence type="ECO:0000256" key="3">
    <source>
        <dbReference type="ARBA" id="ARBA00023125"/>
    </source>
</evidence>
<comment type="similarity">
    <text evidence="1">Belongs to the LysR transcriptional regulatory family.</text>
</comment>
<reference evidence="7" key="1">
    <citation type="submission" date="2018-02" db="EMBL/GenBank/DDBJ databases">
        <title>Genome sequencing of Solimonas sp. HR-BB.</title>
        <authorList>
            <person name="Lee Y."/>
            <person name="Jeon C.O."/>
        </authorList>
    </citation>
    <scope>NUCLEOTIDE SEQUENCE [LARGE SCALE GENOMIC DNA]</scope>
    <source>
        <strain evidence="7">HR-E</strain>
    </source>
</reference>
<dbReference type="PANTHER" id="PTHR30537:SF3">
    <property type="entry name" value="TRANSCRIPTIONAL REGULATORY PROTEIN"/>
    <property type="match status" value="1"/>
</dbReference>
<gene>
    <name evidence="6" type="ORF">C5O18_04145</name>
</gene>